<protein>
    <submittedName>
        <fullName evidence="3">Vanillate O-demethylase oxidoreductase VanB</fullName>
    </submittedName>
</protein>
<dbReference type="GO" id="GO:0032259">
    <property type="term" value="P:methylation"/>
    <property type="evidence" value="ECO:0007669"/>
    <property type="project" value="UniProtKB-KW"/>
</dbReference>
<sequence>MNIPSDASKTVSTDRIEKQILLKAPRSRVWRAVSNAEEFGKWFCVDFGGKRFVAGQSIQGNITYPGYEHLVMDVLMERIEPEHHLSFRWHPAAVDASVDYSPEPTTLVAFELSELDSGTLLRVIESGFDRIPAARRAEAFRMNSGGWEEQMVNIEKYVAKA</sequence>
<evidence type="ECO:0000313" key="4">
    <source>
        <dbReference type="Proteomes" id="UP000283709"/>
    </source>
</evidence>
<keyword evidence="3" id="KW-0808">Transferase</keyword>
<dbReference type="InterPro" id="IPR013538">
    <property type="entry name" value="ASHA1/2-like_C"/>
</dbReference>
<organism evidence="3 4">
    <name type="scientific">Paraburkholderia fungorum</name>
    <dbReference type="NCBI Taxonomy" id="134537"/>
    <lineage>
        <taxon>Bacteria</taxon>
        <taxon>Pseudomonadati</taxon>
        <taxon>Pseudomonadota</taxon>
        <taxon>Betaproteobacteria</taxon>
        <taxon>Burkholderiales</taxon>
        <taxon>Burkholderiaceae</taxon>
        <taxon>Paraburkholderia</taxon>
    </lineage>
</organism>
<dbReference type="Proteomes" id="UP000283709">
    <property type="component" value="Unassembled WGS sequence"/>
</dbReference>
<gene>
    <name evidence="3" type="ORF">BCY88_10380</name>
</gene>
<feature type="domain" description="Activator of Hsp90 ATPase homologue 1/2-like C-terminal" evidence="2">
    <location>
        <begin position="23"/>
        <end position="158"/>
    </location>
</feature>
<proteinExistence type="inferred from homology"/>
<evidence type="ECO:0000259" key="2">
    <source>
        <dbReference type="Pfam" id="PF08327"/>
    </source>
</evidence>
<dbReference type="InterPro" id="IPR023393">
    <property type="entry name" value="START-like_dom_sf"/>
</dbReference>
<dbReference type="SUPFAM" id="SSF55961">
    <property type="entry name" value="Bet v1-like"/>
    <property type="match status" value="1"/>
</dbReference>
<dbReference type="AlphaFoldDB" id="A0A3R7L722"/>
<dbReference type="RefSeq" id="WP_120348571.1">
    <property type="nucleotide sequence ID" value="NZ_MCAS01000056.1"/>
</dbReference>
<dbReference type="OrthoDB" id="9800600at2"/>
<keyword evidence="3" id="KW-0489">Methyltransferase</keyword>
<reference evidence="3 4" key="1">
    <citation type="submission" date="2016-07" db="EMBL/GenBank/DDBJ databases">
        <title>Genome analysis of Burkholderia fungorum ES3-20.</title>
        <authorList>
            <person name="Xu D."/>
            <person name="Yao R."/>
            <person name="Zheng S."/>
        </authorList>
    </citation>
    <scope>NUCLEOTIDE SEQUENCE [LARGE SCALE GENOMIC DNA]</scope>
    <source>
        <strain evidence="3 4">ES3-20</strain>
    </source>
</reference>
<dbReference type="EMBL" id="MCAS01000056">
    <property type="protein sequence ID" value="RKF33452.1"/>
    <property type="molecule type" value="Genomic_DNA"/>
</dbReference>
<dbReference type="CDD" id="cd08898">
    <property type="entry name" value="SRPBCC_CalC_Aha1-like_5"/>
    <property type="match status" value="1"/>
</dbReference>
<accession>A0A3R7L722</accession>
<name>A0A3R7L722_9BURK</name>
<dbReference type="GO" id="GO:0008168">
    <property type="term" value="F:methyltransferase activity"/>
    <property type="evidence" value="ECO:0007669"/>
    <property type="project" value="UniProtKB-KW"/>
</dbReference>
<dbReference type="Pfam" id="PF08327">
    <property type="entry name" value="AHSA1"/>
    <property type="match status" value="1"/>
</dbReference>
<comment type="similarity">
    <text evidence="1">Belongs to the AHA1 family.</text>
</comment>
<comment type="caution">
    <text evidence="3">The sequence shown here is derived from an EMBL/GenBank/DDBJ whole genome shotgun (WGS) entry which is preliminary data.</text>
</comment>
<evidence type="ECO:0000256" key="1">
    <source>
        <dbReference type="ARBA" id="ARBA00006817"/>
    </source>
</evidence>
<evidence type="ECO:0000313" key="3">
    <source>
        <dbReference type="EMBL" id="RKF33452.1"/>
    </source>
</evidence>
<dbReference type="Gene3D" id="3.30.530.20">
    <property type="match status" value="1"/>
</dbReference>